<proteinExistence type="predicted"/>
<gene>
    <name evidence="2" type="ORF">SBD_3328</name>
</gene>
<organism evidence="2 3">
    <name type="scientific">Streptomyces bottropensis ATCC 25435</name>
    <dbReference type="NCBI Taxonomy" id="1054862"/>
    <lineage>
        <taxon>Bacteria</taxon>
        <taxon>Bacillati</taxon>
        <taxon>Actinomycetota</taxon>
        <taxon>Actinomycetes</taxon>
        <taxon>Kitasatosporales</taxon>
        <taxon>Streptomycetaceae</taxon>
        <taxon>Streptomyces</taxon>
    </lineage>
</organism>
<dbReference type="EMBL" id="KB405067">
    <property type="protein sequence ID" value="EMF56015.1"/>
    <property type="molecule type" value="Genomic_DNA"/>
</dbReference>
<feature type="compositionally biased region" description="Basic and acidic residues" evidence="1">
    <location>
        <begin position="58"/>
        <end position="78"/>
    </location>
</feature>
<reference evidence="3" key="1">
    <citation type="journal article" date="2013" name="Genome Announc.">
        <title>Draft Genome Sequence of Streptomyces bottropensis ATCC 25435, a Bottromycin-Producing Actinomycete.</title>
        <authorList>
            <person name="Zhang H."/>
            <person name="Zhou W."/>
            <person name="Zhuang Y."/>
            <person name="Liang X."/>
            <person name="Liu T."/>
        </authorList>
    </citation>
    <scope>NUCLEOTIDE SEQUENCE [LARGE SCALE GENOMIC DNA]</scope>
    <source>
        <strain evidence="3">ATCC 25435</strain>
    </source>
</reference>
<name>M3FSQ9_9ACTN</name>
<protein>
    <submittedName>
        <fullName evidence="2">Histidine acid phosphatase</fullName>
    </submittedName>
</protein>
<accession>M3FSQ9</accession>
<evidence type="ECO:0000313" key="2">
    <source>
        <dbReference type="EMBL" id="EMF56015.1"/>
    </source>
</evidence>
<dbReference type="AlphaFoldDB" id="M3FSQ9"/>
<sequence>MVAEVWFTENVSRHGSRPATDTPDGDAILALWDRASSEGRTHFTRTGVRAPGARPRSRHGEDRVRQPRREGDAGDAGHGHAAGA</sequence>
<dbReference type="Proteomes" id="UP000030760">
    <property type="component" value="Unassembled WGS sequence"/>
</dbReference>
<evidence type="ECO:0000313" key="3">
    <source>
        <dbReference type="Proteomes" id="UP000030760"/>
    </source>
</evidence>
<feature type="region of interest" description="Disordered" evidence="1">
    <location>
        <begin position="1"/>
        <end position="84"/>
    </location>
</feature>
<evidence type="ECO:0000256" key="1">
    <source>
        <dbReference type="SAM" id="MobiDB-lite"/>
    </source>
</evidence>